<dbReference type="EMBL" id="OV725078">
    <property type="protein sequence ID" value="CAH1392738.1"/>
    <property type="molecule type" value="Genomic_DNA"/>
</dbReference>
<organism evidence="1 2">
    <name type="scientific">Nezara viridula</name>
    <name type="common">Southern green stink bug</name>
    <name type="synonym">Cimex viridulus</name>
    <dbReference type="NCBI Taxonomy" id="85310"/>
    <lineage>
        <taxon>Eukaryota</taxon>
        <taxon>Metazoa</taxon>
        <taxon>Ecdysozoa</taxon>
        <taxon>Arthropoda</taxon>
        <taxon>Hexapoda</taxon>
        <taxon>Insecta</taxon>
        <taxon>Pterygota</taxon>
        <taxon>Neoptera</taxon>
        <taxon>Paraneoptera</taxon>
        <taxon>Hemiptera</taxon>
        <taxon>Heteroptera</taxon>
        <taxon>Panheteroptera</taxon>
        <taxon>Pentatomomorpha</taxon>
        <taxon>Pentatomoidea</taxon>
        <taxon>Pentatomidae</taxon>
        <taxon>Pentatominae</taxon>
        <taxon>Nezara</taxon>
    </lineage>
</organism>
<protein>
    <submittedName>
        <fullName evidence="1">Uncharacterized protein</fullName>
    </submittedName>
</protein>
<gene>
    <name evidence="1" type="ORF">NEZAVI_LOCUS3508</name>
</gene>
<proteinExistence type="predicted"/>
<evidence type="ECO:0000313" key="1">
    <source>
        <dbReference type="EMBL" id="CAH1392738.1"/>
    </source>
</evidence>
<sequence>MPKSCRVKTSQSGGYALMESLTSRPQAAVTAHSGLHTVTCYLPCYKKSVKRMDAVDGWIRTSTSVYLDIASSSNQR</sequence>
<evidence type="ECO:0000313" key="2">
    <source>
        <dbReference type="Proteomes" id="UP001152798"/>
    </source>
</evidence>
<dbReference type="Proteomes" id="UP001152798">
    <property type="component" value="Chromosome 2"/>
</dbReference>
<accession>A0A9P0EA73</accession>
<name>A0A9P0EA73_NEZVI</name>
<keyword evidence="2" id="KW-1185">Reference proteome</keyword>
<reference evidence="1" key="1">
    <citation type="submission" date="2022-01" db="EMBL/GenBank/DDBJ databases">
        <authorList>
            <person name="King R."/>
        </authorList>
    </citation>
    <scope>NUCLEOTIDE SEQUENCE</scope>
</reference>
<dbReference type="AlphaFoldDB" id="A0A9P0EA73"/>